<evidence type="ECO:0000256" key="5">
    <source>
        <dbReference type="ARBA" id="ARBA00023136"/>
    </source>
</evidence>
<feature type="domain" description="DUF4131" evidence="8">
    <location>
        <begin position="33"/>
        <end position="186"/>
    </location>
</feature>
<keyword evidence="2" id="KW-1003">Cell membrane</keyword>
<organism evidence="9 10">
    <name type="scientific">Maribacter dokdonensis</name>
    <dbReference type="NCBI Taxonomy" id="320912"/>
    <lineage>
        <taxon>Bacteria</taxon>
        <taxon>Pseudomonadati</taxon>
        <taxon>Bacteroidota</taxon>
        <taxon>Flavobacteriia</taxon>
        <taxon>Flavobacteriales</taxon>
        <taxon>Flavobacteriaceae</taxon>
        <taxon>Maribacter</taxon>
    </lineage>
</organism>
<dbReference type="Pfam" id="PF03772">
    <property type="entry name" value="Competence"/>
    <property type="match status" value="1"/>
</dbReference>
<dbReference type="AlphaFoldDB" id="A0A1H4JYP6"/>
<evidence type="ECO:0000256" key="1">
    <source>
        <dbReference type="ARBA" id="ARBA00004651"/>
    </source>
</evidence>
<dbReference type="NCBIfam" id="TIGR00360">
    <property type="entry name" value="ComEC_N-term"/>
    <property type="match status" value="1"/>
</dbReference>
<evidence type="ECO:0000256" key="4">
    <source>
        <dbReference type="ARBA" id="ARBA00022989"/>
    </source>
</evidence>
<keyword evidence="5 6" id="KW-0472">Membrane</keyword>
<dbReference type="InterPro" id="IPR004477">
    <property type="entry name" value="ComEC_N"/>
</dbReference>
<evidence type="ECO:0000259" key="8">
    <source>
        <dbReference type="Pfam" id="PF13567"/>
    </source>
</evidence>
<comment type="subcellular location">
    <subcellularLocation>
        <location evidence="1">Cell membrane</location>
        <topology evidence="1">Multi-pass membrane protein</topology>
    </subcellularLocation>
</comment>
<keyword evidence="3 6" id="KW-0812">Transmembrane</keyword>
<feature type="transmembrane region" description="Helical" evidence="6">
    <location>
        <begin position="251"/>
        <end position="273"/>
    </location>
</feature>
<feature type="transmembrane region" description="Helical" evidence="6">
    <location>
        <begin position="384"/>
        <end position="407"/>
    </location>
</feature>
<dbReference type="Pfam" id="PF13567">
    <property type="entry name" value="DUF4131"/>
    <property type="match status" value="1"/>
</dbReference>
<feature type="transmembrane region" description="Helical" evidence="6">
    <location>
        <begin position="481"/>
        <end position="499"/>
    </location>
</feature>
<dbReference type="OrthoDB" id="9761531at2"/>
<dbReference type="GO" id="GO:0005886">
    <property type="term" value="C:plasma membrane"/>
    <property type="evidence" value="ECO:0007669"/>
    <property type="project" value="UniProtKB-SubCell"/>
</dbReference>
<name>A0A1H4JYP6_9FLAO</name>
<feature type="domain" description="ComEC/Rec2-related protein" evidence="7">
    <location>
        <begin position="230"/>
        <end position="496"/>
    </location>
</feature>
<dbReference type="EMBL" id="FNTB01000001">
    <property type="protein sequence ID" value="SEB51414.1"/>
    <property type="molecule type" value="Genomic_DNA"/>
</dbReference>
<feature type="transmembrane region" description="Helical" evidence="6">
    <location>
        <begin position="419"/>
        <end position="444"/>
    </location>
</feature>
<dbReference type="InterPro" id="IPR052159">
    <property type="entry name" value="Competence_DNA_uptake"/>
</dbReference>
<protein>
    <submittedName>
        <fullName evidence="9">Competence protein ComEC</fullName>
    </submittedName>
</protein>
<evidence type="ECO:0000256" key="6">
    <source>
        <dbReference type="SAM" id="Phobius"/>
    </source>
</evidence>
<evidence type="ECO:0000256" key="3">
    <source>
        <dbReference type="ARBA" id="ARBA00022692"/>
    </source>
</evidence>
<evidence type="ECO:0000313" key="9">
    <source>
        <dbReference type="EMBL" id="SEB51414.1"/>
    </source>
</evidence>
<feature type="transmembrane region" description="Helical" evidence="6">
    <location>
        <begin position="356"/>
        <end position="372"/>
    </location>
</feature>
<accession>A0A1H4JYP6</accession>
<proteinExistence type="predicted"/>
<reference evidence="9 10" key="1">
    <citation type="submission" date="2016-10" db="EMBL/GenBank/DDBJ databases">
        <authorList>
            <person name="de Groot N.N."/>
        </authorList>
    </citation>
    <scope>NUCLEOTIDE SEQUENCE [LARGE SCALE GENOMIC DNA]</scope>
    <source>
        <strain evidence="9 10">MAR_2009_71</strain>
    </source>
</reference>
<feature type="transmembrane region" description="Helical" evidence="6">
    <location>
        <begin position="31"/>
        <end position="49"/>
    </location>
</feature>
<feature type="transmembrane region" description="Helical" evidence="6">
    <location>
        <begin position="7"/>
        <end position="25"/>
    </location>
</feature>
<dbReference type="Proteomes" id="UP000183038">
    <property type="component" value="Unassembled WGS sequence"/>
</dbReference>
<feature type="transmembrane region" description="Helical" evidence="6">
    <location>
        <begin position="56"/>
        <end position="77"/>
    </location>
</feature>
<feature type="transmembrane region" description="Helical" evidence="6">
    <location>
        <begin position="285"/>
        <end position="308"/>
    </location>
</feature>
<evidence type="ECO:0000313" key="10">
    <source>
        <dbReference type="Proteomes" id="UP000183038"/>
    </source>
</evidence>
<dbReference type="PANTHER" id="PTHR30619">
    <property type="entry name" value="DNA INTERNALIZATION/COMPETENCE PROTEIN COMEC/REC2"/>
    <property type="match status" value="1"/>
</dbReference>
<sequence>MKLLAFIPIRLTLLLILGILIGKFFSFDLLYLGIFIGALFVLLSAIFLFEKNTKSVFFGIVSALIFVFLGTYCYTNAQPINHNDHYTKITYTNSDLWSLKIKDVLKPNPFSYRYYATVKGIGQHPTTGTLLISIPKGSSGQQFHIDDEFVTRTKLTDIYPSLNPHQFDYKNYLKNIGIYHQMQIEQHHFTITSRSKTTLKGIASSVRNHIISKLEKESFGEDEFGVMQALLLGQRSDISEETYTNYQKAGAVHILAVSGLHIGILLLLIQFLLSPLKQIPKGRTIILLLSVIFLWAFAFIAGLSASIIRATTMFTFVAYALYLNRPSNTFNILALSILFILLFIDPNLLFQVGFQMSYAAVFAILWIFPILRDLWFPKNKVVRYFWQLLCVSIAAQLGVLPISLFYFHQFPGLFFVSNLIIVPALGVILGMGILVVFLSIFNWLPAPFVWSYNKIIGFMNNLIAWVAQQESFIFGDIPFDVVQLILSFIVLVMGVQLFTRFNSKRILLCLGSVLCFQGYTIYQEINTNEKVEAMVLHKTKERIIFNRNGKELTVLTDNNNQPDYLISRYRTAERIHSVSFDTLKNGYHIKNNSLLIIDSTGVYPLSTSDKILLTQSPKINLDRLIDSIQPKEIIADGSNYKSYVDRWKVTCIKNKIPFHYTGEKGAYYFK</sequence>
<dbReference type="RefSeq" id="WP_074670052.1">
    <property type="nucleotide sequence ID" value="NZ_FNTB01000001.1"/>
</dbReference>
<keyword evidence="4 6" id="KW-1133">Transmembrane helix</keyword>
<dbReference type="InterPro" id="IPR025405">
    <property type="entry name" value="DUF4131"/>
</dbReference>
<evidence type="ECO:0000256" key="2">
    <source>
        <dbReference type="ARBA" id="ARBA00022475"/>
    </source>
</evidence>
<dbReference type="PANTHER" id="PTHR30619:SF1">
    <property type="entry name" value="RECOMBINATION PROTEIN 2"/>
    <property type="match status" value="1"/>
</dbReference>
<feature type="transmembrane region" description="Helical" evidence="6">
    <location>
        <begin position="328"/>
        <end position="344"/>
    </location>
</feature>
<gene>
    <name evidence="9" type="ORF">SAMN05192540_0655</name>
</gene>
<evidence type="ECO:0000259" key="7">
    <source>
        <dbReference type="Pfam" id="PF03772"/>
    </source>
</evidence>